<protein>
    <recommendedName>
        <fullName evidence="3">Capsule assembly Wzi family protein</fullName>
    </recommendedName>
</protein>
<organism evidence="1 2">
    <name type="scientific">Duncaniella muris</name>
    <dbReference type="NCBI Taxonomy" id="2094150"/>
    <lineage>
        <taxon>Bacteria</taxon>
        <taxon>Pseudomonadati</taxon>
        <taxon>Bacteroidota</taxon>
        <taxon>Bacteroidia</taxon>
        <taxon>Bacteroidales</taxon>
        <taxon>Muribaculaceae</taxon>
        <taxon>Duncaniella</taxon>
    </lineage>
</organism>
<proteinExistence type="predicted"/>
<reference evidence="2" key="1">
    <citation type="submission" date="2018-02" db="EMBL/GenBank/DDBJ databases">
        <authorList>
            <person name="Clavel T."/>
            <person name="Strowig T."/>
        </authorList>
    </citation>
    <scope>NUCLEOTIDE SEQUENCE [LARGE SCALE GENOMIC DNA]</scope>
    <source>
        <strain evidence="2">DSM 103720</strain>
    </source>
</reference>
<dbReference type="Proteomes" id="UP000244905">
    <property type="component" value="Unassembled WGS sequence"/>
</dbReference>
<accession>A0A2V1IIU9</accession>
<sequence length="531" mass="59802">MVLSVPNEIRKILFYNLESCDGMNFRRRFRQSAVAFALVLPFAVSAELPMNYEGEFSVGAGSGDFAPFYISSLRHGRFTQADNVQAEARLWHDMDYDRRFSFGFGFDVIGGYSSAVSYERYDRESNSWFYHSERPSMLRIQQLYGEIKYRGVFVEAGMKEHDSPILPQSLTSGDLVESGNARPIPQIRAGFWDFQNIPFTNGWMQISGEVAFGKMMDSSWWRDHYNYYSYHICENELYNYKRCYFRTKPTERLSVTFGMQAVAVFGGTNRYYRRGELILEDKYPAGIKEFFMMLLPSKDGGEGFVSGNHLGTWDIKARYAFANGSELSAYCSWLWEDGSGIGKLNGWDGLWGLGYKAKSKGLVSGAVVEYLDFTNQSGPIHFAPVDNPGTTVPDHVSGADDYYNNASHNSYAYYGQSLGTPAIMAPIYNRDGYPGFIANSLRGFHIGVEGELGGDISYRLKGGYRKAWGTSKAMLKTPIHETAVMLEANWHPATLVKGLSLNMQVELDRGTMPGNAFGALVGIKYKISRQK</sequence>
<comment type="caution">
    <text evidence="1">The sequence shown here is derived from an EMBL/GenBank/DDBJ whole genome shotgun (WGS) entry which is preliminary data.</text>
</comment>
<gene>
    <name evidence="1" type="ORF">C5O23_10275</name>
</gene>
<dbReference type="Gene3D" id="2.40.160.130">
    <property type="entry name" value="Capsule assembly protein Wzi"/>
    <property type="match status" value="1"/>
</dbReference>
<keyword evidence="2" id="KW-1185">Reference proteome</keyword>
<dbReference type="InterPro" id="IPR038636">
    <property type="entry name" value="Wzi_sf"/>
</dbReference>
<dbReference type="EMBL" id="PUEC01000024">
    <property type="protein sequence ID" value="PWB01175.1"/>
    <property type="molecule type" value="Genomic_DNA"/>
</dbReference>
<evidence type="ECO:0008006" key="3">
    <source>
        <dbReference type="Google" id="ProtNLM"/>
    </source>
</evidence>
<evidence type="ECO:0000313" key="2">
    <source>
        <dbReference type="Proteomes" id="UP000244905"/>
    </source>
</evidence>
<name>A0A2V1IIU9_9BACT</name>
<dbReference type="AlphaFoldDB" id="A0A2V1IIU9"/>
<evidence type="ECO:0000313" key="1">
    <source>
        <dbReference type="EMBL" id="PWB01175.1"/>
    </source>
</evidence>